<organism evidence="3 4">
    <name type="scientific">Caenimonas aquaedulcis</name>
    <dbReference type="NCBI Taxonomy" id="2793270"/>
    <lineage>
        <taxon>Bacteria</taxon>
        <taxon>Pseudomonadati</taxon>
        <taxon>Pseudomonadota</taxon>
        <taxon>Betaproteobacteria</taxon>
        <taxon>Burkholderiales</taxon>
        <taxon>Comamonadaceae</taxon>
        <taxon>Caenimonas</taxon>
    </lineage>
</organism>
<accession>A0A931H0W8</accession>
<dbReference type="NCBIfam" id="NF006006">
    <property type="entry name" value="PRK08137.1"/>
    <property type="match status" value="1"/>
</dbReference>
<comment type="caution">
    <text evidence="3">The sequence shown here is derived from an EMBL/GenBank/DDBJ whole genome shotgun (WGS) entry which is preliminary data.</text>
</comment>
<dbReference type="PANTHER" id="PTHR42678">
    <property type="entry name" value="AMIDASE"/>
    <property type="match status" value="1"/>
</dbReference>
<evidence type="ECO:0000313" key="3">
    <source>
        <dbReference type="EMBL" id="MBG9386527.1"/>
    </source>
</evidence>
<evidence type="ECO:0000256" key="1">
    <source>
        <dbReference type="SAM" id="SignalP"/>
    </source>
</evidence>
<keyword evidence="1" id="KW-0732">Signal</keyword>
<dbReference type="SUPFAM" id="SSF75304">
    <property type="entry name" value="Amidase signature (AS) enzymes"/>
    <property type="match status" value="1"/>
</dbReference>
<dbReference type="InterPro" id="IPR036928">
    <property type="entry name" value="AS_sf"/>
</dbReference>
<gene>
    <name evidence="3" type="ORF">I5803_00695</name>
</gene>
<keyword evidence="4" id="KW-1185">Reference proteome</keyword>
<reference evidence="3" key="1">
    <citation type="submission" date="2020-11" db="EMBL/GenBank/DDBJ databases">
        <title>Bacterial whole genome sequence for Caenimonas sp. DR4.4.</title>
        <authorList>
            <person name="Le V."/>
            <person name="Ko S.-R."/>
            <person name="Ahn C.-Y."/>
            <person name="Oh H.-M."/>
        </authorList>
    </citation>
    <scope>NUCLEOTIDE SEQUENCE</scope>
    <source>
        <strain evidence="3">DR4.4</strain>
    </source>
</reference>
<keyword evidence="3" id="KW-0378">Hydrolase</keyword>
<dbReference type="PANTHER" id="PTHR42678:SF34">
    <property type="entry name" value="OS04G0183300 PROTEIN"/>
    <property type="match status" value="1"/>
</dbReference>
<feature type="chain" id="PRO_5037808713" evidence="1">
    <location>
        <begin position="22"/>
        <end position="515"/>
    </location>
</feature>
<dbReference type="GO" id="GO:0004040">
    <property type="term" value="F:amidase activity"/>
    <property type="evidence" value="ECO:0007669"/>
    <property type="project" value="UniProtKB-EC"/>
</dbReference>
<dbReference type="Gene3D" id="3.90.1300.10">
    <property type="entry name" value="Amidase signature (AS) domain"/>
    <property type="match status" value="1"/>
</dbReference>
<dbReference type="InterPro" id="IPR023631">
    <property type="entry name" value="Amidase_dom"/>
</dbReference>
<sequence length="515" mass="53957">MNSRSPRLLGVLLLAATTAHAATSIVEASVDQLQRDMAAGRATAQSITQASLARIRQFDAHGPALNAVLQTNPEAMSIARERDRERKAGKLRGPLHGIPVLLKDNIDTGDRMPTTAGSLALAETRAQRDAFIVRKLRDAGAVILGKTNLSEWANIRSSKSSSGWSAVGGQTKNAYAGERNPCGSSSGTGTAVSASFAVVGIGTETDGSIVCPSGVAGLVGMKPTVGLVSRSGIIPISHSQDTAGPMTRNVADAAAVLSAIAGVDAADAATKAAQGHVEADYRAFLKLDALKGARIGVARKKVTGYSPHTDRLFEQAIADLKRLGAEIVDPADFGSLGDYDDDELEVLLYELKADLNAYLAQRQGAPVKSLADVIAFNDRNAVKEMRYFGQDLFEKAQSKGPLTDETYTKAAEKARRLARAGIDEVLAAHKLDAIIAPTGSPAWLTDHVNGDSFQGSSSSPAAVAGYPTISVTMGAAMGLPVGLSFVGTAWSEGKLLGLAYAYEQGTRHRRAPKLK</sequence>
<dbReference type="RefSeq" id="WP_196984508.1">
    <property type="nucleotide sequence ID" value="NZ_JADWYS010000001.1"/>
</dbReference>
<dbReference type="EMBL" id="JADWYS010000001">
    <property type="protein sequence ID" value="MBG9386527.1"/>
    <property type="molecule type" value="Genomic_DNA"/>
</dbReference>
<feature type="signal peptide" evidence="1">
    <location>
        <begin position="1"/>
        <end position="21"/>
    </location>
</feature>
<protein>
    <submittedName>
        <fullName evidence="3">Amidase</fullName>
        <ecNumber evidence="3">3.5.1.4</ecNumber>
    </submittedName>
</protein>
<dbReference type="Proteomes" id="UP000651050">
    <property type="component" value="Unassembled WGS sequence"/>
</dbReference>
<dbReference type="AlphaFoldDB" id="A0A931H0W8"/>
<name>A0A931H0W8_9BURK</name>
<dbReference type="NCBIfam" id="NF005300">
    <property type="entry name" value="PRK06828.1"/>
    <property type="match status" value="1"/>
</dbReference>
<dbReference type="Pfam" id="PF01425">
    <property type="entry name" value="Amidase"/>
    <property type="match status" value="1"/>
</dbReference>
<proteinExistence type="predicted"/>
<evidence type="ECO:0000313" key="4">
    <source>
        <dbReference type="Proteomes" id="UP000651050"/>
    </source>
</evidence>
<feature type="domain" description="Amidase" evidence="2">
    <location>
        <begin position="48"/>
        <end position="496"/>
    </location>
</feature>
<dbReference type="EC" id="3.5.1.4" evidence="3"/>
<evidence type="ECO:0000259" key="2">
    <source>
        <dbReference type="Pfam" id="PF01425"/>
    </source>
</evidence>